<comment type="caution">
    <text evidence="1">The sequence shown here is derived from an EMBL/GenBank/DDBJ whole genome shotgun (WGS) entry which is preliminary data.</text>
</comment>
<name>A0ABP3D5U9_9ACTN</name>
<gene>
    <name evidence="1" type="ORF">GCM10009539_06740</name>
</gene>
<dbReference type="InterPro" id="IPR023476">
    <property type="entry name" value="Pep_tRNA_hydro_II_dom_sf"/>
</dbReference>
<evidence type="ECO:0000313" key="1">
    <source>
        <dbReference type="EMBL" id="GAA0224254.1"/>
    </source>
</evidence>
<keyword evidence="2" id="KW-1185">Reference proteome</keyword>
<dbReference type="Proteomes" id="UP001500967">
    <property type="component" value="Unassembled WGS sequence"/>
</dbReference>
<evidence type="ECO:0000313" key="2">
    <source>
        <dbReference type="Proteomes" id="UP001500967"/>
    </source>
</evidence>
<dbReference type="Pfam" id="PF09391">
    <property type="entry name" value="DUF2000"/>
    <property type="match status" value="1"/>
</dbReference>
<accession>A0ABP3D5U9</accession>
<protein>
    <submittedName>
        <fullName evidence="1">DUF2000 domain-containing protein</fullName>
    </submittedName>
</protein>
<dbReference type="Gene3D" id="3.40.1490.10">
    <property type="entry name" value="Bit1"/>
    <property type="match status" value="1"/>
</dbReference>
<organism evidence="1 2">
    <name type="scientific">Cryptosporangium japonicum</name>
    <dbReference type="NCBI Taxonomy" id="80872"/>
    <lineage>
        <taxon>Bacteria</taxon>
        <taxon>Bacillati</taxon>
        <taxon>Actinomycetota</taxon>
        <taxon>Actinomycetes</taxon>
        <taxon>Cryptosporangiales</taxon>
        <taxon>Cryptosporangiaceae</taxon>
        <taxon>Cryptosporangium</taxon>
    </lineage>
</organism>
<proteinExistence type="predicted"/>
<dbReference type="InterPro" id="IPR018988">
    <property type="entry name" value="DUF2000"/>
</dbReference>
<dbReference type="EMBL" id="BAAAGX010000004">
    <property type="protein sequence ID" value="GAA0224254.1"/>
    <property type="molecule type" value="Genomic_DNA"/>
</dbReference>
<dbReference type="PIRSF" id="PIRSF033736">
    <property type="entry name" value="UCP033763"/>
    <property type="match status" value="1"/>
</dbReference>
<dbReference type="InterPro" id="IPR017021">
    <property type="entry name" value="UCP033763"/>
</dbReference>
<dbReference type="SUPFAM" id="SSF102462">
    <property type="entry name" value="Peptidyl-tRNA hydrolase II"/>
    <property type="match status" value="1"/>
</dbReference>
<sequence>MRHGAKQQPTVSAVTILDEASTEELLALTTRQQRTKWVVVVDRNLPIGLVANAAACLSATIGQQRPDLLGPATADGSGLEHQPLPFIGCSILGADAGTVHRVRTKAAARPALLVVDMPQAAQQATAYTEYQATLAATPHEELTYYAVGLVGPRNQVDKVVGGLQLLR</sequence>
<reference evidence="2" key="1">
    <citation type="journal article" date="2019" name="Int. J. Syst. Evol. Microbiol.">
        <title>The Global Catalogue of Microorganisms (GCM) 10K type strain sequencing project: providing services to taxonomists for standard genome sequencing and annotation.</title>
        <authorList>
            <consortium name="The Broad Institute Genomics Platform"/>
            <consortium name="The Broad Institute Genome Sequencing Center for Infectious Disease"/>
            <person name="Wu L."/>
            <person name="Ma J."/>
        </authorList>
    </citation>
    <scope>NUCLEOTIDE SEQUENCE [LARGE SCALE GENOMIC DNA]</scope>
    <source>
        <strain evidence="2">JCM 10425</strain>
    </source>
</reference>